<keyword evidence="7" id="KW-0804">Transcription</keyword>
<evidence type="ECO:0000313" key="15">
    <source>
        <dbReference type="EMBL" id="GMT07778.1"/>
    </source>
</evidence>
<name>A0AAV5UNN5_9BILA</name>
<feature type="non-terminal residue" evidence="15">
    <location>
        <position position="405"/>
    </location>
</feature>
<dbReference type="GO" id="GO:0031507">
    <property type="term" value="P:heterochromatin formation"/>
    <property type="evidence" value="ECO:0007669"/>
    <property type="project" value="TreeGrafter"/>
</dbReference>
<feature type="binding site" evidence="12">
    <location>
        <position position="155"/>
    </location>
    <ligand>
        <name>substrate</name>
    </ligand>
</feature>
<comment type="similarity">
    <text evidence="10">Belongs to the histone deacetylase family. HD Type 1 subfamily.</text>
</comment>
<organism evidence="15 16">
    <name type="scientific">Pristionchus entomophagus</name>
    <dbReference type="NCBI Taxonomy" id="358040"/>
    <lineage>
        <taxon>Eukaryota</taxon>
        <taxon>Metazoa</taxon>
        <taxon>Ecdysozoa</taxon>
        <taxon>Nematoda</taxon>
        <taxon>Chromadorea</taxon>
        <taxon>Rhabditida</taxon>
        <taxon>Rhabditina</taxon>
        <taxon>Diplogasteromorpha</taxon>
        <taxon>Diplogasteroidea</taxon>
        <taxon>Neodiplogasteridae</taxon>
        <taxon>Pristionchus</taxon>
    </lineage>
</organism>
<evidence type="ECO:0000256" key="12">
    <source>
        <dbReference type="PIRSR" id="PIRSR037913-2"/>
    </source>
</evidence>
<evidence type="ECO:0000256" key="5">
    <source>
        <dbReference type="ARBA" id="ARBA00022853"/>
    </source>
</evidence>
<feature type="active site" description="Proton acceptor" evidence="11">
    <location>
        <position position="147"/>
    </location>
</feature>
<keyword evidence="13" id="KW-0479">Metal-binding</keyword>
<dbReference type="PIRSF" id="PIRSF037913">
    <property type="entry name" value="His_deacetylse_1"/>
    <property type="match status" value="1"/>
</dbReference>
<evidence type="ECO:0000256" key="13">
    <source>
        <dbReference type="PIRSR" id="PIRSR037913-3"/>
    </source>
</evidence>
<comment type="subcellular location">
    <subcellularLocation>
        <location evidence="1">Nucleus</location>
    </subcellularLocation>
</comment>
<evidence type="ECO:0000256" key="11">
    <source>
        <dbReference type="PIRSR" id="PIRSR037913-1"/>
    </source>
</evidence>
<keyword evidence="4" id="KW-0378">Hydrolase</keyword>
<evidence type="ECO:0000259" key="14">
    <source>
        <dbReference type="Pfam" id="PF00850"/>
    </source>
</evidence>
<evidence type="ECO:0000256" key="2">
    <source>
        <dbReference type="ARBA" id="ARBA00012111"/>
    </source>
</evidence>
<dbReference type="InterPro" id="IPR023801">
    <property type="entry name" value="His_deacetylse_dom"/>
</dbReference>
<feature type="binding site" evidence="13">
    <location>
        <position position="270"/>
    </location>
    <ligand>
        <name>a divalent metal cation</name>
        <dbReference type="ChEBI" id="CHEBI:60240"/>
    </ligand>
</feature>
<evidence type="ECO:0000256" key="7">
    <source>
        <dbReference type="ARBA" id="ARBA00023163"/>
    </source>
</evidence>
<dbReference type="PRINTS" id="PR01271">
    <property type="entry name" value="HISDACETLASE"/>
</dbReference>
<dbReference type="GO" id="GO:0016581">
    <property type="term" value="C:NuRD complex"/>
    <property type="evidence" value="ECO:0007669"/>
    <property type="project" value="TreeGrafter"/>
</dbReference>
<accession>A0AAV5UNN5</accession>
<keyword evidence="16" id="KW-1185">Reference proteome</keyword>
<keyword evidence="5" id="KW-0156">Chromatin regulator</keyword>
<dbReference type="PRINTS" id="PR01270">
    <property type="entry name" value="HDASUPER"/>
</dbReference>
<feature type="domain" description="Histone deacetylase" evidence="14">
    <location>
        <begin position="34"/>
        <end position="323"/>
    </location>
</feature>
<evidence type="ECO:0000256" key="10">
    <source>
        <dbReference type="ARBA" id="ARBA00061569"/>
    </source>
</evidence>
<dbReference type="GO" id="GO:0141221">
    <property type="term" value="F:histone deacetylase activity, hydrolytic mechanism"/>
    <property type="evidence" value="ECO:0007669"/>
    <property type="project" value="UniProtKB-EC"/>
</dbReference>
<keyword evidence="3" id="KW-0678">Repressor</keyword>
<evidence type="ECO:0000256" key="9">
    <source>
        <dbReference type="ARBA" id="ARBA00048287"/>
    </source>
</evidence>
<dbReference type="InterPro" id="IPR000286">
    <property type="entry name" value="HDACs"/>
</dbReference>
<sequence>RMAAIAQNTQDHSKRRVAYYYDTDIGNYYYGQGHVMKPHRIRLTHHLILNYGLYRDLEVFRPFPAAFDELTRFHSEEYMTFLKNATPGNLKLYNKQKVQFNVSEDCPIFDGLYQFCQLSSGGSLAAAVKINKLKTDIAINWMGGLHHAKKGQASGFCYTNDIVLGILELLKYHQRVLYVDIDVHHGDGVEEAFYSTDRVMTVSFHKYGEFFPGTGDLTDVGEGKGQFYSLNVPLRDGINDLTYYSIFTPVMTKVMEKFQPTAVVLQCGADSLNGDKLGTFNLTLHGHGACVRFFRSYNIPMMMVGGGGYTPKNVARCWTYETALAVNKSISNELPYNDYFEWYGPNYHLHIAPSSNVQDHNTPQYRKKVLESVVLNLDKLTFAPSVQMQPIPADAIKCLNDSTLL</sequence>
<dbReference type="InterPro" id="IPR003084">
    <property type="entry name" value="HDAC_I/II"/>
</dbReference>
<dbReference type="SUPFAM" id="SSF52768">
    <property type="entry name" value="Arginase/deacetylase"/>
    <property type="match status" value="1"/>
</dbReference>
<comment type="catalytic activity">
    <reaction evidence="9">
        <text>N(6)-acetyl-L-lysyl-[histone] + H2O = L-lysyl-[histone] + acetate</text>
        <dbReference type="Rhea" id="RHEA:58196"/>
        <dbReference type="Rhea" id="RHEA-COMP:9845"/>
        <dbReference type="Rhea" id="RHEA-COMP:11338"/>
        <dbReference type="ChEBI" id="CHEBI:15377"/>
        <dbReference type="ChEBI" id="CHEBI:29969"/>
        <dbReference type="ChEBI" id="CHEBI:30089"/>
        <dbReference type="ChEBI" id="CHEBI:61930"/>
        <dbReference type="EC" id="3.5.1.98"/>
    </reaction>
</comment>
<evidence type="ECO:0000313" key="16">
    <source>
        <dbReference type="Proteomes" id="UP001432027"/>
    </source>
</evidence>
<feature type="binding site" evidence="12">
    <location>
        <position position="309"/>
    </location>
    <ligand>
        <name>substrate</name>
    </ligand>
</feature>
<protein>
    <recommendedName>
        <fullName evidence="2">histone deacetylase</fullName>
        <ecNumber evidence="2">3.5.1.98</ecNumber>
    </recommendedName>
</protein>
<dbReference type="PANTHER" id="PTHR10625">
    <property type="entry name" value="HISTONE DEACETYLASE HDAC1-RELATED"/>
    <property type="match status" value="1"/>
</dbReference>
<feature type="binding site" evidence="12">
    <location>
        <position position="105"/>
    </location>
    <ligand>
        <name>substrate</name>
    </ligand>
</feature>
<proteinExistence type="inferred from homology"/>
<comment type="caution">
    <text evidence="15">The sequence shown here is derived from an EMBL/GenBank/DDBJ whole genome shotgun (WGS) entry which is preliminary data.</text>
</comment>
<evidence type="ECO:0000256" key="6">
    <source>
        <dbReference type="ARBA" id="ARBA00023015"/>
    </source>
</evidence>
<evidence type="ECO:0000256" key="4">
    <source>
        <dbReference type="ARBA" id="ARBA00022801"/>
    </source>
</evidence>
<evidence type="ECO:0000256" key="3">
    <source>
        <dbReference type="ARBA" id="ARBA00022491"/>
    </source>
</evidence>
<dbReference type="Pfam" id="PF00850">
    <property type="entry name" value="Hist_deacetyl"/>
    <property type="match status" value="1"/>
</dbReference>
<dbReference type="AlphaFoldDB" id="A0AAV5UNN5"/>
<keyword evidence="6" id="KW-0805">Transcription regulation</keyword>
<dbReference type="EC" id="3.5.1.98" evidence="2"/>
<keyword evidence="8" id="KW-0539">Nucleus</keyword>
<dbReference type="FunFam" id="3.40.800.20:FF:000001">
    <property type="entry name" value="Histone deacetylase"/>
    <property type="match status" value="1"/>
</dbReference>
<dbReference type="CDD" id="cd09991">
    <property type="entry name" value="HDAC_classI"/>
    <property type="match status" value="1"/>
</dbReference>
<dbReference type="InterPro" id="IPR023696">
    <property type="entry name" value="Ureohydrolase_dom_sf"/>
</dbReference>
<feature type="binding site" evidence="13">
    <location>
        <position position="184"/>
    </location>
    <ligand>
        <name>a divalent metal cation</name>
        <dbReference type="ChEBI" id="CHEBI:60240"/>
    </ligand>
</feature>
<dbReference type="EMBL" id="BTSX01000006">
    <property type="protein sequence ID" value="GMT07778.1"/>
    <property type="molecule type" value="Genomic_DNA"/>
</dbReference>
<dbReference type="PANTHER" id="PTHR10625:SF29">
    <property type="entry name" value="HISTONE DEACETYLASE 1"/>
    <property type="match status" value="1"/>
</dbReference>
<gene>
    <name evidence="15" type="ORF">PENTCL1PPCAC_29952</name>
</gene>
<dbReference type="GO" id="GO:0046872">
    <property type="term" value="F:metal ion binding"/>
    <property type="evidence" value="ECO:0007669"/>
    <property type="project" value="UniProtKB-KW"/>
</dbReference>
<dbReference type="Proteomes" id="UP001432027">
    <property type="component" value="Unassembled WGS sequence"/>
</dbReference>
<feature type="non-terminal residue" evidence="15">
    <location>
        <position position="1"/>
    </location>
</feature>
<reference evidence="15" key="1">
    <citation type="submission" date="2023-10" db="EMBL/GenBank/DDBJ databases">
        <title>Genome assembly of Pristionchus species.</title>
        <authorList>
            <person name="Yoshida K."/>
            <person name="Sommer R.J."/>
        </authorList>
    </citation>
    <scope>NUCLEOTIDE SEQUENCE</scope>
    <source>
        <strain evidence="15">RS0144</strain>
    </source>
</reference>
<evidence type="ECO:0000256" key="1">
    <source>
        <dbReference type="ARBA" id="ARBA00004123"/>
    </source>
</evidence>
<feature type="binding site" evidence="13">
    <location>
        <position position="182"/>
    </location>
    <ligand>
        <name>a divalent metal cation</name>
        <dbReference type="ChEBI" id="CHEBI:60240"/>
    </ligand>
</feature>
<dbReference type="InterPro" id="IPR037138">
    <property type="entry name" value="His_deacetylse_dom_sf"/>
</dbReference>
<dbReference type="Gene3D" id="3.40.800.20">
    <property type="entry name" value="Histone deacetylase domain"/>
    <property type="match status" value="1"/>
</dbReference>
<evidence type="ECO:0000256" key="8">
    <source>
        <dbReference type="ARBA" id="ARBA00023242"/>
    </source>
</evidence>